<dbReference type="AlphaFoldDB" id="A0A1B2J813"/>
<organism evidence="6 7">
    <name type="scientific">Komagataella pastoris</name>
    <name type="common">Yeast</name>
    <name type="synonym">Pichia pastoris</name>
    <dbReference type="NCBI Taxonomy" id="4922"/>
    <lineage>
        <taxon>Eukaryota</taxon>
        <taxon>Fungi</taxon>
        <taxon>Dikarya</taxon>
        <taxon>Ascomycota</taxon>
        <taxon>Saccharomycotina</taxon>
        <taxon>Pichiomycetes</taxon>
        <taxon>Pichiales</taxon>
        <taxon>Pichiaceae</taxon>
        <taxon>Komagataella</taxon>
    </lineage>
</organism>
<keyword evidence="7" id="KW-1185">Reference proteome</keyword>
<comment type="pathway">
    <text evidence="2">Lipid metabolism; fatty acid beta-oxidation.</text>
</comment>
<evidence type="ECO:0000256" key="1">
    <source>
        <dbReference type="ARBA" id="ARBA00004275"/>
    </source>
</evidence>
<dbReference type="InterPro" id="IPR001753">
    <property type="entry name" value="Enoyl-CoA_hydra/iso"/>
</dbReference>
<evidence type="ECO:0000256" key="4">
    <source>
        <dbReference type="ARBA" id="ARBA00023140"/>
    </source>
</evidence>
<gene>
    <name evidence="6" type="primary">ECI1</name>
    <name evidence="6" type="ORF">ATY40_BA7500836</name>
</gene>
<reference evidence="6 7" key="1">
    <citation type="submission" date="2016-02" db="EMBL/GenBank/DDBJ databases">
        <title>Comparative genomic and transcriptomic foundation for Pichia pastoris.</title>
        <authorList>
            <person name="Love K.R."/>
            <person name="Shah K.A."/>
            <person name="Whittaker C.A."/>
            <person name="Wu J."/>
            <person name="Bartlett M.C."/>
            <person name="Ma D."/>
            <person name="Leeson R.L."/>
            <person name="Priest M."/>
            <person name="Young S.K."/>
            <person name="Love J.C."/>
        </authorList>
    </citation>
    <scope>NUCLEOTIDE SEQUENCE [LARGE SCALE GENOMIC DNA]</scope>
    <source>
        <strain evidence="6 7">ATCC 28485</strain>
    </source>
</reference>
<dbReference type="Proteomes" id="UP000094565">
    <property type="component" value="Chromosome 1"/>
</dbReference>
<comment type="similarity">
    <text evidence="3">Belongs to the enoyl-CoA hydratase/isomerase family.</text>
</comment>
<accession>A0A1B2J813</accession>
<protein>
    <submittedName>
        <fullName evidence="6">BA75_00836T0</fullName>
    </submittedName>
</protein>
<dbReference type="Pfam" id="PF00378">
    <property type="entry name" value="ECH_1"/>
    <property type="match status" value="1"/>
</dbReference>
<dbReference type="EMBL" id="CP014584">
    <property type="protein sequence ID" value="ANZ74133.1"/>
    <property type="molecule type" value="Genomic_DNA"/>
</dbReference>
<dbReference type="InterPro" id="IPR051053">
    <property type="entry name" value="ECH/Chromodomain_protein"/>
</dbReference>
<evidence type="ECO:0000256" key="5">
    <source>
        <dbReference type="ARBA" id="ARBA00023235"/>
    </source>
</evidence>
<sequence>MSQPLTLSKSESGLISIISLNQPEQLNALDNQQYLELGKLMEKADKDPDTIITLIRSSGRYFSAGANISDPRISSFDPDAEGAEDLYSYWLSKFVSRNVWLTQLFLNHSKVLVAALNGPVIGLTSALVATCDLVYAMNEKVFLLTPFSNLGLVCEGSASASLVVKLGVAKANEAILMSKPITASELYRLGFLNELYNIQDVQEFNVKVEQELEFRFNKLVKQSVLDNKKLINATLLKQMEHSNVTEAIVGFNKWVKGIPQRRFRELAAKDLKHKM</sequence>
<proteinExistence type="inferred from homology"/>
<name>A0A1B2J813_PICPA</name>
<dbReference type="PANTHER" id="PTHR43684:SF1">
    <property type="entry name" value="ENOYL-COA DELTA ISOMERASE 2"/>
    <property type="match status" value="1"/>
</dbReference>
<evidence type="ECO:0000256" key="2">
    <source>
        <dbReference type="ARBA" id="ARBA00005005"/>
    </source>
</evidence>
<dbReference type="InterPro" id="IPR029045">
    <property type="entry name" value="ClpP/crotonase-like_dom_sf"/>
</dbReference>
<evidence type="ECO:0000256" key="3">
    <source>
        <dbReference type="ARBA" id="ARBA00005254"/>
    </source>
</evidence>
<dbReference type="CDD" id="cd06558">
    <property type="entry name" value="crotonase-like"/>
    <property type="match status" value="1"/>
</dbReference>
<dbReference type="PANTHER" id="PTHR43684">
    <property type="match status" value="1"/>
</dbReference>
<dbReference type="Gene3D" id="3.90.226.10">
    <property type="entry name" value="2-enoyl-CoA Hydratase, Chain A, domain 1"/>
    <property type="match status" value="1"/>
</dbReference>
<dbReference type="FunFam" id="3.90.226.10:FF:000048">
    <property type="entry name" value="3,2-trans-enoyl-CoA isomerase"/>
    <property type="match status" value="1"/>
</dbReference>
<dbReference type="SUPFAM" id="SSF52096">
    <property type="entry name" value="ClpP/crotonase"/>
    <property type="match status" value="1"/>
</dbReference>
<keyword evidence="5" id="KW-0413">Isomerase</keyword>
<dbReference type="OrthoDB" id="2018133at2759"/>
<dbReference type="GO" id="GO:0006635">
    <property type="term" value="P:fatty acid beta-oxidation"/>
    <property type="evidence" value="ECO:0007669"/>
    <property type="project" value="TreeGrafter"/>
</dbReference>
<comment type="subcellular location">
    <subcellularLocation>
        <location evidence="1">Peroxisome</location>
    </subcellularLocation>
</comment>
<evidence type="ECO:0000313" key="6">
    <source>
        <dbReference type="EMBL" id="ANZ74133.1"/>
    </source>
</evidence>
<dbReference type="GO" id="GO:0005782">
    <property type="term" value="C:peroxisomal matrix"/>
    <property type="evidence" value="ECO:0007669"/>
    <property type="project" value="TreeGrafter"/>
</dbReference>
<evidence type="ECO:0000313" key="7">
    <source>
        <dbReference type="Proteomes" id="UP000094565"/>
    </source>
</evidence>
<dbReference type="GO" id="GO:0004165">
    <property type="term" value="F:delta(3)-delta(2)-enoyl-CoA isomerase activity"/>
    <property type="evidence" value="ECO:0007669"/>
    <property type="project" value="UniProtKB-ARBA"/>
</dbReference>
<keyword evidence="4" id="KW-0576">Peroxisome</keyword>